<keyword evidence="2 10" id="KW-0813">Transport</keyword>
<dbReference type="AlphaFoldDB" id="A0AAI8AN20"/>
<gene>
    <name evidence="12" type="ORF">MOS_400</name>
</gene>
<dbReference type="RefSeq" id="WP_015084158.1">
    <property type="nucleotide sequence ID" value="NC_019552.1"/>
</dbReference>
<dbReference type="Gene3D" id="1.10.3720.10">
    <property type="entry name" value="MetI-like"/>
    <property type="match status" value="1"/>
</dbReference>
<dbReference type="SUPFAM" id="SSF161098">
    <property type="entry name" value="MetI-like"/>
    <property type="match status" value="1"/>
</dbReference>
<evidence type="ECO:0000256" key="6">
    <source>
        <dbReference type="ARBA" id="ARBA00022927"/>
    </source>
</evidence>
<evidence type="ECO:0000256" key="7">
    <source>
        <dbReference type="ARBA" id="ARBA00022989"/>
    </source>
</evidence>
<feature type="transmembrane region" description="Helical" evidence="10">
    <location>
        <begin position="293"/>
        <end position="315"/>
    </location>
</feature>
<keyword evidence="6" id="KW-0653">Protein transport</keyword>
<organism evidence="12 13">
    <name type="scientific">Mesomycoplasma hyorhinis SK76</name>
    <dbReference type="NCBI Taxonomy" id="1118964"/>
    <lineage>
        <taxon>Bacteria</taxon>
        <taxon>Bacillati</taxon>
        <taxon>Mycoplasmatota</taxon>
        <taxon>Mycoplasmoidales</taxon>
        <taxon>Metamycoplasmataceae</taxon>
        <taxon>Mesomycoplasma</taxon>
    </lineage>
</organism>
<dbReference type="InterPro" id="IPR000515">
    <property type="entry name" value="MetI-like"/>
</dbReference>
<keyword evidence="8 10" id="KW-0472">Membrane</keyword>
<evidence type="ECO:0000256" key="2">
    <source>
        <dbReference type="ARBA" id="ARBA00022448"/>
    </source>
</evidence>
<accession>A0AAI8AN20</accession>
<dbReference type="InterPro" id="IPR025966">
    <property type="entry name" value="OppC_N"/>
</dbReference>
<evidence type="ECO:0000313" key="13">
    <source>
        <dbReference type="Proteomes" id="UP000009399"/>
    </source>
</evidence>
<feature type="transmembrane region" description="Helical" evidence="10">
    <location>
        <begin position="233"/>
        <end position="253"/>
    </location>
</feature>
<feature type="domain" description="ABC transmembrane type-1" evidence="11">
    <location>
        <begin position="126"/>
        <end position="312"/>
    </location>
</feature>
<dbReference type="KEGG" id="mhs:MOS_400"/>
<dbReference type="CDD" id="cd06261">
    <property type="entry name" value="TM_PBP2"/>
    <property type="match status" value="1"/>
</dbReference>
<keyword evidence="5" id="KW-0571">Peptide transport</keyword>
<keyword evidence="4 10" id="KW-0812">Transmembrane</keyword>
<evidence type="ECO:0000313" key="12">
    <source>
        <dbReference type="EMBL" id="AFX74324.1"/>
    </source>
</evidence>
<feature type="transmembrane region" description="Helical" evidence="10">
    <location>
        <begin position="64"/>
        <end position="85"/>
    </location>
</feature>
<dbReference type="Pfam" id="PF12911">
    <property type="entry name" value="OppC_N"/>
    <property type="match status" value="1"/>
</dbReference>
<reference evidence="12 13" key="1">
    <citation type="journal article" date="2013" name="Genome Announc.">
        <title>Complete Genome Sequence of Mycoplasma hyorhinis Strain SK76.</title>
        <authorList>
            <person name="Goodison S."/>
            <person name="Urquidi V."/>
            <person name="Kumar D."/>
            <person name="Reyes L."/>
            <person name="Rosser C.J."/>
        </authorList>
    </citation>
    <scope>NUCLEOTIDE SEQUENCE [LARGE SCALE GENOMIC DNA]</scope>
    <source>
        <strain evidence="12 13">SK76</strain>
    </source>
</reference>
<dbReference type="Proteomes" id="UP000009399">
    <property type="component" value="Chromosome"/>
</dbReference>
<feature type="transmembrane region" description="Helical" evidence="10">
    <location>
        <begin position="188"/>
        <end position="207"/>
    </location>
</feature>
<evidence type="ECO:0000259" key="11">
    <source>
        <dbReference type="PROSITE" id="PS50928"/>
    </source>
</evidence>
<keyword evidence="3" id="KW-1003">Cell membrane</keyword>
<evidence type="ECO:0000256" key="10">
    <source>
        <dbReference type="RuleBase" id="RU363032"/>
    </source>
</evidence>
<dbReference type="InterPro" id="IPR035906">
    <property type="entry name" value="MetI-like_sf"/>
</dbReference>
<evidence type="ECO:0000256" key="1">
    <source>
        <dbReference type="ARBA" id="ARBA00004651"/>
    </source>
</evidence>
<name>A0AAI8AN20_MESHY</name>
<evidence type="ECO:0000256" key="4">
    <source>
        <dbReference type="ARBA" id="ARBA00022692"/>
    </source>
</evidence>
<dbReference type="Pfam" id="PF00528">
    <property type="entry name" value="BPD_transp_1"/>
    <property type="match status" value="1"/>
</dbReference>
<feature type="transmembrane region" description="Helical" evidence="10">
    <location>
        <begin position="163"/>
        <end position="182"/>
    </location>
</feature>
<evidence type="ECO:0000256" key="3">
    <source>
        <dbReference type="ARBA" id="ARBA00022475"/>
    </source>
</evidence>
<comment type="similarity">
    <text evidence="9">Belongs to the binding-protein-dependent transport system permease family. OppBC subfamily.</text>
</comment>
<evidence type="ECO:0000256" key="5">
    <source>
        <dbReference type="ARBA" id="ARBA00022856"/>
    </source>
</evidence>
<evidence type="ECO:0000256" key="8">
    <source>
        <dbReference type="ARBA" id="ARBA00023136"/>
    </source>
</evidence>
<dbReference type="GO" id="GO:0015031">
    <property type="term" value="P:protein transport"/>
    <property type="evidence" value="ECO:0007669"/>
    <property type="project" value="UniProtKB-KW"/>
</dbReference>
<feature type="transmembrane region" description="Helical" evidence="10">
    <location>
        <begin position="128"/>
        <end position="151"/>
    </location>
</feature>
<evidence type="ECO:0000256" key="9">
    <source>
        <dbReference type="ARBA" id="ARBA00024202"/>
    </source>
</evidence>
<dbReference type="EMBL" id="CP003914">
    <property type="protein sequence ID" value="AFX74324.1"/>
    <property type="molecule type" value="Genomic_DNA"/>
</dbReference>
<keyword evidence="7 10" id="KW-1133">Transmembrane helix</keyword>
<protein>
    <submittedName>
        <fullName evidence="12">Oligopeptide transport system permease protein OppC</fullName>
    </submittedName>
</protein>
<proteinExistence type="inferred from homology"/>
<dbReference type="PROSITE" id="PS50928">
    <property type="entry name" value="ABC_TM1"/>
    <property type="match status" value="1"/>
</dbReference>
<comment type="subcellular location">
    <subcellularLocation>
        <location evidence="1 10">Cell membrane</location>
        <topology evidence="1 10">Multi-pass membrane protein</topology>
    </subcellularLocation>
</comment>
<dbReference type="GO" id="GO:0005886">
    <property type="term" value="C:plasma membrane"/>
    <property type="evidence" value="ECO:0007669"/>
    <property type="project" value="UniProtKB-SubCell"/>
</dbReference>
<sequence length="323" mass="36203">MTITKNNSISQYLKEVSAPNAVLQPLAYQQWKLMSKEAEAFDRNFFQPKQNAFKDFINRFSRSFAGVFGVIIIAFLILLAIILPFTTGNPIETRPNQKNLNYFTENFILGTDNLGRDVWAFLWHGLRFSLALSIIVAIIEVAVGTFFGVLMGHFRIFDKVFTFVIKVVSNVPTILILILMTLVLKPSFWVLVFAFNITGWIGLANQVRAQVKRAKNFTWVSASRVLGTPNRKILFNFVPLIIPLLITNVVFVLPGTILGETGLAFIGLSLPNVPTLGNAINDGIPIVTLYPRYVLIPAFLLILLTSAVQMIGNALQDSLRRQR</sequence>
<dbReference type="InterPro" id="IPR050366">
    <property type="entry name" value="BP-dependent_transpt_permease"/>
</dbReference>
<dbReference type="GO" id="GO:0015833">
    <property type="term" value="P:peptide transport"/>
    <property type="evidence" value="ECO:0007669"/>
    <property type="project" value="UniProtKB-KW"/>
</dbReference>
<dbReference type="PANTHER" id="PTHR43386:SF24">
    <property type="entry name" value="OLIGOPEPTIDE TRANSPORT SYSTEM PERMEASE PROTEIN AMID"/>
    <property type="match status" value="1"/>
</dbReference>
<dbReference type="PANTHER" id="PTHR43386">
    <property type="entry name" value="OLIGOPEPTIDE TRANSPORT SYSTEM PERMEASE PROTEIN APPC"/>
    <property type="match status" value="1"/>
</dbReference>
<dbReference type="GO" id="GO:0055085">
    <property type="term" value="P:transmembrane transport"/>
    <property type="evidence" value="ECO:0007669"/>
    <property type="project" value="InterPro"/>
</dbReference>